<evidence type="ECO:0000313" key="2">
    <source>
        <dbReference type="EMBL" id="MDQ0428515.1"/>
    </source>
</evidence>
<accession>A0ABU0GVB3</accession>
<evidence type="ECO:0000256" key="1">
    <source>
        <dbReference type="SAM" id="Phobius"/>
    </source>
</evidence>
<feature type="transmembrane region" description="Helical" evidence="1">
    <location>
        <begin position="47"/>
        <end position="69"/>
    </location>
</feature>
<reference evidence="2 3" key="1">
    <citation type="submission" date="2023-07" db="EMBL/GenBank/DDBJ databases">
        <title>Genomic Encyclopedia of Type Strains, Phase IV (KMG-IV): sequencing the most valuable type-strain genomes for metagenomic binning, comparative biology and taxonomic classification.</title>
        <authorList>
            <person name="Goeker M."/>
        </authorList>
    </citation>
    <scope>NUCLEOTIDE SEQUENCE [LARGE SCALE GENOMIC DNA]</scope>
    <source>
        <strain evidence="2 3">DSM 16419</strain>
    </source>
</reference>
<sequence>MENRKSKLASWLKEPIISKKADPFLSFVLAFLAALMGNAFYHSSNMSYWEFILWLVLTASLTVLVIKLIGTAWRKSNKQHNIHGK</sequence>
<keyword evidence="1" id="KW-1133">Transmembrane helix</keyword>
<protein>
    <submittedName>
        <fullName evidence="2">Uncharacterized protein</fullName>
    </submittedName>
</protein>
<proteinExistence type="predicted"/>
<feature type="transmembrane region" description="Helical" evidence="1">
    <location>
        <begin position="21"/>
        <end position="41"/>
    </location>
</feature>
<evidence type="ECO:0000313" key="3">
    <source>
        <dbReference type="Proteomes" id="UP001241988"/>
    </source>
</evidence>
<keyword evidence="1" id="KW-0472">Membrane</keyword>
<comment type="caution">
    <text evidence="2">The sequence shown here is derived from an EMBL/GenBank/DDBJ whole genome shotgun (WGS) entry which is preliminary data.</text>
</comment>
<keyword evidence="1" id="KW-0812">Transmembrane</keyword>
<organism evidence="2 3">
    <name type="scientific">Planomicrobium stackebrandtii</name>
    <dbReference type="NCBI Taxonomy" id="253160"/>
    <lineage>
        <taxon>Bacteria</taxon>
        <taxon>Bacillati</taxon>
        <taxon>Bacillota</taxon>
        <taxon>Bacilli</taxon>
        <taxon>Bacillales</taxon>
        <taxon>Caryophanaceae</taxon>
        <taxon>Planomicrobium</taxon>
    </lineage>
</organism>
<keyword evidence="3" id="KW-1185">Reference proteome</keyword>
<name>A0ABU0GVB3_9BACL</name>
<dbReference type="Proteomes" id="UP001241988">
    <property type="component" value="Unassembled WGS sequence"/>
</dbReference>
<gene>
    <name evidence="2" type="ORF">QOZ98_001341</name>
</gene>
<dbReference type="EMBL" id="JAUSWB010000003">
    <property type="protein sequence ID" value="MDQ0428515.1"/>
    <property type="molecule type" value="Genomic_DNA"/>
</dbReference>